<keyword evidence="13" id="KW-0812">Transmembrane</keyword>
<comment type="function">
    <text evidence="10">May play a role in fatty acid biosynthesis and insulin sensitivity.</text>
</comment>
<proteinExistence type="predicted"/>
<comment type="subcellular location">
    <subcellularLocation>
        <location evidence="2">Membrane</location>
    </subcellularLocation>
    <subcellularLocation>
        <location evidence="1">Mitochondrion</location>
    </subcellularLocation>
</comment>
<keyword evidence="7" id="KW-0443">Lipid metabolism</keyword>
<dbReference type="PROSITE" id="PS00232">
    <property type="entry name" value="CADHERIN_1"/>
    <property type="match status" value="1"/>
</dbReference>
<evidence type="ECO:0000256" key="12">
    <source>
        <dbReference type="PROSITE-ProRule" id="PRU00043"/>
    </source>
</evidence>
<dbReference type="InterPro" id="IPR015919">
    <property type="entry name" value="Cadherin-like_sf"/>
</dbReference>
<evidence type="ECO:0000256" key="1">
    <source>
        <dbReference type="ARBA" id="ARBA00004173"/>
    </source>
</evidence>
<dbReference type="GO" id="GO:0005509">
    <property type="term" value="F:calcium ion binding"/>
    <property type="evidence" value="ECO:0007669"/>
    <property type="project" value="UniProtKB-UniRule"/>
</dbReference>
<accession>A0A8B6CLL0</accession>
<evidence type="ECO:0000256" key="2">
    <source>
        <dbReference type="ARBA" id="ARBA00004370"/>
    </source>
</evidence>
<keyword evidence="5 12" id="KW-0106">Calcium</keyword>
<feature type="domain" description="Cadherin" evidence="14">
    <location>
        <begin position="1423"/>
        <end position="1523"/>
    </location>
</feature>
<dbReference type="SMART" id="SM00112">
    <property type="entry name" value="CA"/>
    <property type="match status" value="9"/>
</dbReference>
<evidence type="ECO:0000259" key="14">
    <source>
        <dbReference type="PROSITE" id="PS50268"/>
    </source>
</evidence>
<evidence type="ECO:0000256" key="3">
    <source>
        <dbReference type="ARBA" id="ARBA00022737"/>
    </source>
</evidence>
<keyword evidence="6" id="KW-0809">Transit peptide</keyword>
<keyword evidence="16" id="KW-1185">Reference proteome</keyword>
<organism evidence="15 16">
    <name type="scientific">Mytilus galloprovincialis</name>
    <name type="common">Mediterranean mussel</name>
    <dbReference type="NCBI Taxonomy" id="29158"/>
    <lineage>
        <taxon>Eukaryota</taxon>
        <taxon>Metazoa</taxon>
        <taxon>Spiralia</taxon>
        <taxon>Lophotrochozoa</taxon>
        <taxon>Mollusca</taxon>
        <taxon>Bivalvia</taxon>
        <taxon>Autobranchia</taxon>
        <taxon>Pteriomorphia</taxon>
        <taxon>Mytilida</taxon>
        <taxon>Mytiloidea</taxon>
        <taxon>Mytilidae</taxon>
        <taxon>Mytilinae</taxon>
        <taxon>Mytilus</taxon>
    </lineage>
</organism>
<dbReference type="Proteomes" id="UP000596742">
    <property type="component" value="Unassembled WGS sequence"/>
</dbReference>
<protein>
    <recommendedName>
        <fullName evidence="11">Enoyl-CoA hydratase domain-containing protein 3, mitochondrial</fullName>
    </recommendedName>
</protein>
<feature type="transmembrane region" description="Helical" evidence="13">
    <location>
        <begin position="1534"/>
        <end position="1554"/>
    </location>
</feature>
<dbReference type="Gene3D" id="2.60.40.60">
    <property type="entry name" value="Cadherins"/>
    <property type="match status" value="8"/>
</dbReference>
<dbReference type="Pfam" id="PF00378">
    <property type="entry name" value="ECH_1"/>
    <property type="match status" value="1"/>
</dbReference>
<dbReference type="GO" id="GO:0005886">
    <property type="term" value="C:plasma membrane"/>
    <property type="evidence" value="ECO:0007669"/>
    <property type="project" value="InterPro"/>
</dbReference>
<evidence type="ECO:0000256" key="7">
    <source>
        <dbReference type="ARBA" id="ARBA00023098"/>
    </source>
</evidence>
<dbReference type="SUPFAM" id="SSF52096">
    <property type="entry name" value="ClpP/crotonase"/>
    <property type="match status" value="1"/>
</dbReference>
<dbReference type="Gene3D" id="1.10.12.10">
    <property type="entry name" value="Lyase 2-enoyl-coa Hydratase, Chain A, domain 2"/>
    <property type="match status" value="1"/>
</dbReference>
<dbReference type="OrthoDB" id="6102227at2759"/>
<keyword evidence="3" id="KW-0677">Repeat</keyword>
<dbReference type="GO" id="GO:0007156">
    <property type="term" value="P:homophilic cell adhesion via plasma membrane adhesion molecules"/>
    <property type="evidence" value="ECO:0007669"/>
    <property type="project" value="InterPro"/>
</dbReference>
<dbReference type="InterPro" id="IPR029045">
    <property type="entry name" value="ClpP/crotonase-like_dom_sf"/>
</dbReference>
<keyword evidence="8" id="KW-0496">Mitochondrion</keyword>
<dbReference type="PANTHER" id="PTHR43602">
    <property type="match status" value="1"/>
</dbReference>
<evidence type="ECO:0000256" key="4">
    <source>
        <dbReference type="ARBA" id="ARBA00022832"/>
    </source>
</evidence>
<evidence type="ECO:0000313" key="15">
    <source>
        <dbReference type="EMBL" id="VDI06544.1"/>
    </source>
</evidence>
<evidence type="ECO:0000313" key="16">
    <source>
        <dbReference type="Proteomes" id="UP000596742"/>
    </source>
</evidence>
<evidence type="ECO:0000256" key="5">
    <source>
        <dbReference type="ARBA" id="ARBA00022837"/>
    </source>
</evidence>
<evidence type="ECO:0000256" key="9">
    <source>
        <dbReference type="ARBA" id="ARBA00023136"/>
    </source>
</evidence>
<dbReference type="CDD" id="cd11304">
    <property type="entry name" value="Cadherin_repeat"/>
    <property type="match status" value="6"/>
</dbReference>
<dbReference type="PROSITE" id="PS50268">
    <property type="entry name" value="CADHERIN_2"/>
    <property type="match status" value="8"/>
</dbReference>
<dbReference type="InterPro" id="IPR052377">
    <property type="entry name" value="Mitochondrial_ECH-domain"/>
</dbReference>
<feature type="domain" description="Cadherin" evidence="14">
    <location>
        <begin position="1308"/>
        <end position="1414"/>
    </location>
</feature>
<keyword evidence="9 13" id="KW-0472">Membrane</keyword>
<sequence>MGRTFVNFGFATFSILRRSFSLSSSCLQCSNQPLTICTESNGIRKICLNDPKKRNALSLSMLKRLQDDLTRDIDNLRAIIITAPGKVFCAGHDLKELRSEDGRQHHIEVFQSCSEMMNTIQDLPVPVIAEVSGLATAAGCQLVATCDIAVASEKSQYATPGVNVGLFCSTPAVAVGRAVPRKVAMEMLFTGHPISAQDALLHGLVSKVVPEDKLEEETMKIAERICESSRSVIALGKATFYAQMNLERKEAYKLTSQVMVENLSISDGQEGIKSFIEKKKPVWSHNTNKPVITNLPATINIVESKTESIAIVDSLFTLTVTDNETFTCNVQTTTPTPTVSAFIVNDDNGMLNFYLAKNPGFEYDTVSSYTVVIACINAIGETSTADLFVNLTPNTPPTFTVLPTTKSFPETSPIGTTVETLTVTDTDDFTCIITSQNPNLGIFSIAHDGTNYQIHLVSSLDASANSAHTLTITCKDDWGSTAETLYVTVLANTPPVFTGLPDSVSVNEYAAGGNSIYTIAVTDTDSFTCSIASAPTTSAFLIDTTTNKINLIANPGLDFDTQNTYTITITCNDTSGSSTAILTVNVQQNTAPVIANLPVTESVQQTIAVGTNIKSITVTDVETDTVTCVIASQTPNTATFILQFNTPNYEVHLNKALDSVTTAYTIDITCSDNWGSTTNTLSVSVTPNQPPSFTGFPASITVNEADAGGIMIYTIGVTDSDTFTCNISTTPTTPTASTFQIDTATNKINLGSGHGLDFDTQNSYTITIICADATGSSTEYLTVNVLQNSPPDITNLPDSGSFTTGTTAKTKLHDLTVTDPESDVITCTMSSTPVGPFSLEKNTAYELYVNANPTFSASTYAIDIQCSDAYGSTTETYTLSVTPNSDPVITGMPLTVTVSETETTSSTIHTIAVTDAELHTISCSLVSVPAGPFSINENPATPLYEVVLDVNAIDSLDGITTPSHTVTVTCQDTAGGTTTGVLTVDVTPNLAPTVDNLPDHFEVSENQIVELEIWNLAYTDPESDSPVTCVTVTDPAGGPFDLRESGTPNDYRLWVTANPNFNYTGVPTHTVTFTCTDHHNGRTGRSSSGILYVDILENRPPVFTSANSHTQNAQSTPVNTKIFTCATTDADSDTVTYSMTINPSTSSFTMDPVTCDIWTTQDLKKELNSFYTVTITADDGKITTIQDLGLTLTNVNTAPEITNIGLNQAVKVYFDETTATNTLLYSPVVYDPDTGQTQTITYTVFPTGEVGTFDVSTSEIRLKNGKTFDYEYINLYKLTMYVTDSYATTGPYYLDVHINNIPEVCGFDKTVYEASTYEAGVSGGRMNIGFTLSDEDDPDYHTFSLVTNPHSQYYKIDQYTGEISFKTDYDIDTCGFVHPKNATIIVQCTDQYGETGTATVSVYVQDVNDNKPICNNTGNVMIVTQYTNPGAFIGSIAASDCDSGVNAILEYSGASVTGSPYYTVTANGNVYLTNTIDFDYGTDHTFLIKVKDNGIPQLTGTCQLTVIYIWTTTTTTTTVAPNIPTDWWDKPENIALVAILSLLALFLLGLLLYMCCRRGLPCRSCTNPFKSCKSCCKPRQPTRRIVTPKDPKKDPFKFFDHNDLNVKRDMFSTRDQVTDAPIPMKM</sequence>
<evidence type="ECO:0000256" key="13">
    <source>
        <dbReference type="SAM" id="Phobius"/>
    </source>
</evidence>
<dbReference type="InterPro" id="IPR002126">
    <property type="entry name" value="Cadherin-like_dom"/>
</dbReference>
<dbReference type="CDD" id="cd06558">
    <property type="entry name" value="crotonase-like"/>
    <property type="match status" value="1"/>
</dbReference>
<dbReference type="InterPro" id="IPR020894">
    <property type="entry name" value="Cadherin_CS"/>
</dbReference>
<feature type="domain" description="Cadherin" evidence="14">
    <location>
        <begin position="400"/>
        <end position="497"/>
    </location>
</feature>
<dbReference type="InterPro" id="IPR001753">
    <property type="entry name" value="Enoyl-CoA_hydra/iso"/>
</dbReference>
<evidence type="ECO:0000256" key="10">
    <source>
        <dbReference type="ARBA" id="ARBA00037410"/>
    </source>
</evidence>
<comment type="caution">
    <text evidence="15">The sequence shown here is derived from an EMBL/GenBank/DDBJ whole genome shotgun (WGS) entry which is preliminary data.</text>
</comment>
<dbReference type="GO" id="GO:0006631">
    <property type="term" value="P:fatty acid metabolic process"/>
    <property type="evidence" value="ECO:0007669"/>
    <property type="project" value="UniProtKB-KW"/>
</dbReference>
<feature type="domain" description="Cadherin" evidence="14">
    <location>
        <begin position="890"/>
        <end position="994"/>
    </location>
</feature>
<dbReference type="Gene3D" id="3.90.226.10">
    <property type="entry name" value="2-enoyl-CoA Hydratase, Chain A, domain 1"/>
    <property type="match status" value="1"/>
</dbReference>
<dbReference type="EMBL" id="UYJE01001944">
    <property type="protein sequence ID" value="VDI06544.1"/>
    <property type="molecule type" value="Genomic_DNA"/>
</dbReference>
<dbReference type="InterPro" id="IPR014748">
    <property type="entry name" value="Enoyl-CoA_hydra_C"/>
</dbReference>
<keyword evidence="4" id="KW-0276">Fatty acid metabolism</keyword>
<evidence type="ECO:0000256" key="11">
    <source>
        <dbReference type="ARBA" id="ARBA00040545"/>
    </source>
</evidence>
<dbReference type="GO" id="GO:0005739">
    <property type="term" value="C:mitochondrion"/>
    <property type="evidence" value="ECO:0007669"/>
    <property type="project" value="UniProtKB-SubCell"/>
</dbReference>
<dbReference type="Pfam" id="PF00028">
    <property type="entry name" value="Cadherin"/>
    <property type="match status" value="3"/>
</dbReference>
<evidence type="ECO:0000256" key="8">
    <source>
        <dbReference type="ARBA" id="ARBA00023128"/>
    </source>
</evidence>
<dbReference type="PANTHER" id="PTHR43602:SF1">
    <property type="entry name" value="ENOYL-COA HYDRATASE DOMAIN-CONTAINING PROTEIN 3, MITOCHONDRIAL"/>
    <property type="match status" value="1"/>
</dbReference>
<gene>
    <name evidence="15" type="ORF">MGAL_10B073627</name>
</gene>
<dbReference type="GO" id="GO:0016836">
    <property type="term" value="F:hydro-lyase activity"/>
    <property type="evidence" value="ECO:0007669"/>
    <property type="project" value="TreeGrafter"/>
</dbReference>
<name>A0A8B6CLL0_MYTGA</name>
<feature type="domain" description="Cadherin" evidence="14">
    <location>
        <begin position="498"/>
        <end position="594"/>
    </location>
</feature>
<reference evidence="15" key="1">
    <citation type="submission" date="2018-11" db="EMBL/GenBank/DDBJ databases">
        <authorList>
            <person name="Alioto T."/>
            <person name="Alioto T."/>
        </authorList>
    </citation>
    <scope>NUCLEOTIDE SEQUENCE</scope>
</reference>
<dbReference type="SUPFAM" id="SSF49313">
    <property type="entry name" value="Cadherin-like"/>
    <property type="match status" value="8"/>
</dbReference>
<keyword evidence="13" id="KW-1133">Transmembrane helix</keyword>
<feature type="domain" description="Cadherin" evidence="14">
    <location>
        <begin position="1206"/>
        <end position="1312"/>
    </location>
</feature>
<feature type="domain" description="Cadherin" evidence="14">
    <location>
        <begin position="1114"/>
        <end position="1201"/>
    </location>
</feature>
<dbReference type="PRINTS" id="PR00205">
    <property type="entry name" value="CADHERIN"/>
</dbReference>
<evidence type="ECO:0000256" key="6">
    <source>
        <dbReference type="ARBA" id="ARBA00022946"/>
    </source>
</evidence>
<feature type="domain" description="Cadherin" evidence="14">
    <location>
        <begin position="677"/>
        <end position="793"/>
    </location>
</feature>
<dbReference type="NCBIfam" id="NF006008">
    <property type="entry name" value="PRK08139.1"/>
    <property type="match status" value="1"/>
</dbReference>